<evidence type="ECO:0000313" key="2">
    <source>
        <dbReference type="EMBL" id="KMO44213.1"/>
    </source>
</evidence>
<organism evidence="2 3">
    <name type="scientific">Methylobacterium tarhaniae</name>
    <dbReference type="NCBI Taxonomy" id="1187852"/>
    <lineage>
        <taxon>Bacteria</taxon>
        <taxon>Pseudomonadati</taxon>
        <taxon>Pseudomonadota</taxon>
        <taxon>Alphaproteobacteria</taxon>
        <taxon>Hyphomicrobiales</taxon>
        <taxon>Methylobacteriaceae</taxon>
        <taxon>Methylobacterium</taxon>
    </lineage>
</organism>
<gene>
    <name evidence="2" type="ORF">VQ03_04630</name>
</gene>
<feature type="region of interest" description="Disordered" evidence="1">
    <location>
        <begin position="30"/>
        <end position="70"/>
    </location>
</feature>
<sequence length="70" mass="7319">MLAPLTRGRRALLTSLHPLSARLRINAEHAADSAGCRTNSSADNAANRSSRPASIFGPAFSATDSTLRLG</sequence>
<dbReference type="AlphaFoldDB" id="A0A0J6TEW3"/>
<dbReference type="Proteomes" id="UP000036449">
    <property type="component" value="Unassembled WGS sequence"/>
</dbReference>
<accession>A0A0J6TEW3</accession>
<feature type="compositionally biased region" description="Low complexity" evidence="1">
    <location>
        <begin position="37"/>
        <end position="54"/>
    </location>
</feature>
<keyword evidence="3" id="KW-1185">Reference proteome</keyword>
<comment type="caution">
    <text evidence="2">The sequence shown here is derived from an EMBL/GenBank/DDBJ whole genome shotgun (WGS) entry which is preliminary data.</text>
</comment>
<dbReference type="EMBL" id="LABZ01000025">
    <property type="protein sequence ID" value="KMO44213.1"/>
    <property type="molecule type" value="Genomic_DNA"/>
</dbReference>
<reference evidence="2 3" key="1">
    <citation type="submission" date="2015-03" db="EMBL/GenBank/DDBJ databases">
        <title>Genome sequencing of Methylobacterium tarhaniae DSM 25844.</title>
        <authorList>
            <person name="Chaudhry V."/>
            <person name="Patil P.B."/>
        </authorList>
    </citation>
    <scope>NUCLEOTIDE SEQUENCE [LARGE SCALE GENOMIC DNA]</scope>
    <source>
        <strain evidence="2 3">DSM 25844</strain>
    </source>
</reference>
<evidence type="ECO:0000256" key="1">
    <source>
        <dbReference type="SAM" id="MobiDB-lite"/>
    </source>
</evidence>
<dbReference type="PATRIC" id="fig|1187852.3.peg.3618"/>
<name>A0A0J6TEW3_9HYPH</name>
<proteinExistence type="predicted"/>
<protein>
    <submittedName>
        <fullName evidence="2">Uncharacterized protein</fullName>
    </submittedName>
</protein>
<evidence type="ECO:0000313" key="3">
    <source>
        <dbReference type="Proteomes" id="UP000036449"/>
    </source>
</evidence>